<dbReference type="RefSeq" id="XP_044561888.1">
    <property type="nucleotide sequence ID" value="XM_044707175.1"/>
</dbReference>
<gene>
    <name evidence="4" type="ORF">FDP41_003828</name>
</gene>
<dbReference type="GeneID" id="68111046"/>
<keyword evidence="5" id="KW-1185">Reference proteome</keyword>
<dbReference type="AlphaFoldDB" id="A0A6A5BV17"/>
<evidence type="ECO:0000256" key="3">
    <source>
        <dbReference type="SAM" id="SignalP"/>
    </source>
</evidence>
<keyword evidence="3" id="KW-0732">Signal</keyword>
<sequence>MRCSSSVWLLLSIAAFMLLLLSCTPSLVHAKYVFKERFQGLTCSGKPIKQVYTYLFNCSLPDSYDCRNETNSYSSVKSSCLATLPPIPLSPKAGEYMMIGFTDWDCSDPVLVVKSALNTCIPRKDGSSYMYKGCTFKVTYSDQNCQTEIRNETVTTFDCDNGMSVQCNNTVQPINSIPEHSFQPSNSTPRNSTHPKSSFSTYISGSATEFMLRSSLGIVVSMMVAVLIMTIFYM</sequence>
<evidence type="ECO:0000256" key="2">
    <source>
        <dbReference type="SAM" id="Phobius"/>
    </source>
</evidence>
<feature type="chain" id="PRO_5025491818" description="SUEL-type lectin domain-containing protein" evidence="3">
    <location>
        <begin position="31"/>
        <end position="234"/>
    </location>
</feature>
<reference evidence="4 5" key="1">
    <citation type="journal article" date="2019" name="Sci. Rep.">
        <title>Nanopore sequencing improves the draft genome of the human pathogenic amoeba Naegleria fowleri.</title>
        <authorList>
            <person name="Liechti N."/>
            <person name="Schurch N."/>
            <person name="Bruggmann R."/>
            <person name="Wittwer M."/>
        </authorList>
    </citation>
    <scope>NUCLEOTIDE SEQUENCE [LARGE SCALE GENOMIC DNA]</scope>
    <source>
        <strain evidence="4 5">ATCC 30894</strain>
    </source>
</reference>
<feature type="compositionally biased region" description="Polar residues" evidence="1">
    <location>
        <begin position="182"/>
        <end position="198"/>
    </location>
</feature>
<evidence type="ECO:0000313" key="4">
    <source>
        <dbReference type="EMBL" id="KAF0977175.1"/>
    </source>
</evidence>
<organism evidence="4 5">
    <name type="scientific">Naegleria fowleri</name>
    <name type="common">Brain eating amoeba</name>
    <dbReference type="NCBI Taxonomy" id="5763"/>
    <lineage>
        <taxon>Eukaryota</taxon>
        <taxon>Discoba</taxon>
        <taxon>Heterolobosea</taxon>
        <taxon>Tetramitia</taxon>
        <taxon>Eutetramitia</taxon>
        <taxon>Vahlkampfiidae</taxon>
        <taxon>Naegleria</taxon>
    </lineage>
</organism>
<feature type="region of interest" description="Disordered" evidence="1">
    <location>
        <begin position="178"/>
        <end position="198"/>
    </location>
</feature>
<dbReference type="VEuPathDB" id="AmoebaDB:FDP41_003828"/>
<dbReference type="EMBL" id="VFQX01000035">
    <property type="protein sequence ID" value="KAF0977175.1"/>
    <property type="molecule type" value="Genomic_DNA"/>
</dbReference>
<dbReference type="Proteomes" id="UP000444721">
    <property type="component" value="Unassembled WGS sequence"/>
</dbReference>
<keyword evidence="2" id="KW-0472">Membrane</keyword>
<dbReference type="VEuPathDB" id="AmoebaDB:NfTy_064090"/>
<comment type="caution">
    <text evidence="4">The sequence shown here is derived from an EMBL/GenBank/DDBJ whole genome shotgun (WGS) entry which is preliminary data.</text>
</comment>
<protein>
    <recommendedName>
        <fullName evidence="6">SUEL-type lectin domain-containing protein</fullName>
    </recommendedName>
</protein>
<proteinExistence type="predicted"/>
<feature type="transmembrane region" description="Helical" evidence="2">
    <location>
        <begin position="210"/>
        <end position="233"/>
    </location>
</feature>
<keyword evidence="2" id="KW-0812">Transmembrane</keyword>
<feature type="signal peptide" evidence="3">
    <location>
        <begin position="1"/>
        <end position="30"/>
    </location>
</feature>
<evidence type="ECO:0000313" key="5">
    <source>
        <dbReference type="Proteomes" id="UP000444721"/>
    </source>
</evidence>
<dbReference type="PROSITE" id="PS51257">
    <property type="entry name" value="PROKAR_LIPOPROTEIN"/>
    <property type="match status" value="1"/>
</dbReference>
<accession>A0A6A5BV17</accession>
<evidence type="ECO:0000256" key="1">
    <source>
        <dbReference type="SAM" id="MobiDB-lite"/>
    </source>
</evidence>
<evidence type="ECO:0008006" key="6">
    <source>
        <dbReference type="Google" id="ProtNLM"/>
    </source>
</evidence>
<keyword evidence="2" id="KW-1133">Transmembrane helix</keyword>
<name>A0A6A5BV17_NAEFO</name>
<dbReference type="VEuPathDB" id="AmoebaDB:NF0017880"/>